<dbReference type="PATRIC" id="fig|1393736.3.peg.808"/>
<comment type="caution">
    <text evidence="1">The sequence shown here is derived from an EMBL/GenBank/DDBJ whole genome shotgun (WGS) entry which is preliminary data.</text>
</comment>
<sequence>MNYSILIAEGIKSSDYADYDVMEFLSLKDLQKYRASHPEKMKYKYSYLLSSGIRQDGRHIGIVNADHFKKFVKRVKESGINI</sequence>
<dbReference type="EMBL" id="JFGV01000009">
    <property type="protein sequence ID" value="EYU16516.1"/>
    <property type="molecule type" value="Genomic_DNA"/>
</dbReference>
<accession>A0A022PLN1</accession>
<evidence type="ECO:0000313" key="2">
    <source>
        <dbReference type="Proteomes" id="UP000023464"/>
    </source>
</evidence>
<reference evidence="1 2" key="1">
    <citation type="submission" date="2014-03" db="EMBL/GenBank/DDBJ databases">
        <title>Draft Genome of Photorhabdus luminescens BA1, an Egyptian Isolate.</title>
        <authorList>
            <person name="Ghazal S."/>
            <person name="Hurst S.G.IV."/>
            <person name="Morris K."/>
            <person name="Thomas K."/>
            <person name="Tisa L.S."/>
        </authorList>
    </citation>
    <scope>NUCLEOTIDE SEQUENCE [LARGE SCALE GENOMIC DNA]</scope>
    <source>
        <strain evidence="1 2">BA1</strain>
    </source>
</reference>
<proteinExistence type="predicted"/>
<organism evidence="1 2">
    <name type="scientific">Photorhabdus aegyptia</name>
    <dbReference type="NCBI Taxonomy" id="2805098"/>
    <lineage>
        <taxon>Bacteria</taxon>
        <taxon>Pseudomonadati</taxon>
        <taxon>Pseudomonadota</taxon>
        <taxon>Gammaproteobacteria</taxon>
        <taxon>Enterobacterales</taxon>
        <taxon>Morganellaceae</taxon>
        <taxon>Photorhabdus</taxon>
    </lineage>
</organism>
<evidence type="ECO:0000313" key="1">
    <source>
        <dbReference type="EMBL" id="EYU16516.1"/>
    </source>
</evidence>
<dbReference type="Proteomes" id="UP000023464">
    <property type="component" value="Unassembled WGS sequence"/>
</dbReference>
<keyword evidence="2" id="KW-1185">Reference proteome</keyword>
<gene>
    <name evidence="1" type="ORF">BA1DRAFT_00800</name>
</gene>
<dbReference type="RefSeq" id="WP_082303623.1">
    <property type="nucleotide sequence ID" value="NZ_CAWLTM010000106.1"/>
</dbReference>
<name>A0A022PLN1_9GAMM</name>
<protein>
    <submittedName>
        <fullName evidence="1">Uncharacterized protein</fullName>
    </submittedName>
</protein>
<dbReference type="AlphaFoldDB" id="A0A022PLN1"/>